<evidence type="ECO:0000256" key="3">
    <source>
        <dbReference type="ARBA" id="ARBA00022691"/>
    </source>
</evidence>
<dbReference type="EMBL" id="CAFBMF010000044">
    <property type="protein sequence ID" value="CAB4899531.1"/>
    <property type="molecule type" value="Genomic_DNA"/>
</dbReference>
<dbReference type="EMBL" id="CAEZZP010000001">
    <property type="protein sequence ID" value="CAB4759513.1"/>
    <property type="molecule type" value="Genomic_DNA"/>
</dbReference>
<dbReference type="EMBL" id="CAFBLJ010000013">
    <property type="protein sequence ID" value="CAB4860120.1"/>
    <property type="molecule type" value="Genomic_DNA"/>
</dbReference>
<proteinExistence type="inferred from homology"/>
<keyword evidence="3" id="KW-0949">S-adenosyl-L-methionine</keyword>
<dbReference type="Gene3D" id="3.40.1780.10">
    <property type="entry name" value="QueA-like"/>
    <property type="match status" value="2"/>
</dbReference>
<dbReference type="Pfam" id="PF02547">
    <property type="entry name" value="Queuosine_synth"/>
    <property type="match status" value="1"/>
</dbReference>
<dbReference type="InterPro" id="IPR003699">
    <property type="entry name" value="QueA"/>
</dbReference>
<evidence type="ECO:0000256" key="2">
    <source>
        <dbReference type="ARBA" id="ARBA00022679"/>
    </source>
</evidence>
<keyword evidence="4" id="KW-0671">Queuosine biosynthesis</keyword>
<reference evidence="8" key="1">
    <citation type="submission" date="2020-05" db="EMBL/GenBank/DDBJ databases">
        <authorList>
            <person name="Chiriac C."/>
            <person name="Salcher M."/>
            <person name="Ghai R."/>
            <person name="Kavagutti S V."/>
        </authorList>
    </citation>
    <scope>NUCLEOTIDE SEQUENCE</scope>
</reference>
<name>A0A6J7CQR7_9ZZZZ</name>
<dbReference type="GO" id="GO:0051075">
    <property type="term" value="F:S-adenosylmethionine:tRNA ribosyltransferase-isomerase activity"/>
    <property type="evidence" value="ECO:0007669"/>
    <property type="project" value="TreeGrafter"/>
</dbReference>
<evidence type="ECO:0000313" key="6">
    <source>
        <dbReference type="EMBL" id="CAB4759513.1"/>
    </source>
</evidence>
<evidence type="ECO:0000256" key="4">
    <source>
        <dbReference type="ARBA" id="ARBA00022785"/>
    </source>
</evidence>
<gene>
    <name evidence="5" type="ORF">UFOPK2658_00063</name>
    <name evidence="6" type="ORF">UFOPK2880_00010</name>
    <name evidence="7" type="ORF">UFOPK3004_00767</name>
    <name evidence="8" type="ORF">UFOPK3304_00403</name>
    <name evidence="9" type="ORF">UFOPK3494_00865</name>
    <name evidence="10" type="ORF">UFOPK4134_00046</name>
</gene>
<evidence type="ECO:0000313" key="9">
    <source>
        <dbReference type="EMBL" id="CAB4899531.1"/>
    </source>
</evidence>
<keyword evidence="1" id="KW-0963">Cytoplasm</keyword>
<evidence type="ECO:0000313" key="8">
    <source>
        <dbReference type="EMBL" id="CAB4860120.1"/>
    </source>
</evidence>
<dbReference type="SUPFAM" id="SSF111337">
    <property type="entry name" value="QueA-like"/>
    <property type="match status" value="1"/>
</dbReference>
<dbReference type="EMBL" id="CAEZYH010000001">
    <property type="protein sequence ID" value="CAB4705453.1"/>
    <property type="molecule type" value="Genomic_DNA"/>
</dbReference>
<dbReference type="EMBL" id="CAFAAL010000053">
    <property type="protein sequence ID" value="CAB4802713.1"/>
    <property type="molecule type" value="Genomic_DNA"/>
</dbReference>
<dbReference type="HAMAP" id="MF_00113">
    <property type="entry name" value="QueA"/>
    <property type="match status" value="1"/>
</dbReference>
<keyword evidence="2" id="KW-0808">Transferase</keyword>
<protein>
    <submittedName>
        <fullName evidence="8">Unannotated protein</fullName>
    </submittedName>
</protein>
<dbReference type="Gene3D" id="2.40.10.240">
    <property type="entry name" value="QueA-like"/>
    <property type="match status" value="1"/>
</dbReference>
<dbReference type="InterPro" id="IPR042119">
    <property type="entry name" value="QueA_dom2"/>
</dbReference>
<dbReference type="EMBL" id="CAFBPS010000002">
    <property type="protein sequence ID" value="CAB5017017.1"/>
    <property type="molecule type" value="Genomic_DNA"/>
</dbReference>
<evidence type="ECO:0000313" key="7">
    <source>
        <dbReference type="EMBL" id="CAB4802713.1"/>
    </source>
</evidence>
<dbReference type="NCBIfam" id="TIGR00113">
    <property type="entry name" value="queA"/>
    <property type="match status" value="1"/>
</dbReference>
<dbReference type="AlphaFoldDB" id="A0A6J7CQR7"/>
<accession>A0A6J7CQR7</accession>
<dbReference type="NCBIfam" id="NF001140">
    <property type="entry name" value="PRK00147.1"/>
    <property type="match status" value="1"/>
</dbReference>
<dbReference type="PANTHER" id="PTHR30307:SF0">
    <property type="entry name" value="S-ADENOSYLMETHIONINE:TRNA RIBOSYLTRANSFERASE-ISOMERASE"/>
    <property type="match status" value="1"/>
</dbReference>
<evidence type="ECO:0000313" key="5">
    <source>
        <dbReference type="EMBL" id="CAB4705453.1"/>
    </source>
</evidence>
<dbReference type="InterPro" id="IPR042118">
    <property type="entry name" value="QueA_dom1"/>
</dbReference>
<dbReference type="PANTHER" id="PTHR30307">
    <property type="entry name" value="S-ADENOSYLMETHIONINE:TRNA RIBOSYLTRANSFERASE-ISOMERASE"/>
    <property type="match status" value="1"/>
</dbReference>
<evidence type="ECO:0000313" key="10">
    <source>
        <dbReference type="EMBL" id="CAB5017017.1"/>
    </source>
</evidence>
<organism evidence="8">
    <name type="scientific">freshwater metagenome</name>
    <dbReference type="NCBI Taxonomy" id="449393"/>
    <lineage>
        <taxon>unclassified sequences</taxon>
        <taxon>metagenomes</taxon>
        <taxon>ecological metagenomes</taxon>
    </lineage>
</organism>
<sequence length="343" mass="38814">MQLSDFDYDLPQDRIAQVPVEPRDHARLLVDQGRQNGQTNIAHRQVFSLPEYLQSGDLLVVNDTRVIPGRLRLHRSTGGSVEVLLLDPLTADSRRWSALVKPGGKLKDGEILRHLETGSECIFRSRLESGDSFEIELCFHDDVLSFLDRIGEIPLPPYITTALPQTDRYQTVYSRRPASAAAPTAGLHFTPELLQRLRDMKVDFARVELVVGLDTFQPIQTDNPLDHKMHTEFYAVEEEVMTKVQAAQRVVAVGTTAVRALESAASRDELSGRTSLFIHRGFNWQCVDLMMTNFHLPKTTLLLMVDAFVGDRWRDIYANALENGYRFLSLGDTMLLNRHAEES</sequence>
<evidence type="ECO:0000256" key="1">
    <source>
        <dbReference type="ARBA" id="ARBA00022490"/>
    </source>
</evidence>
<dbReference type="InterPro" id="IPR036100">
    <property type="entry name" value="QueA_sf"/>
</dbReference>
<dbReference type="GO" id="GO:0008616">
    <property type="term" value="P:tRNA queuosine(34) biosynthetic process"/>
    <property type="evidence" value="ECO:0007669"/>
    <property type="project" value="UniProtKB-KW"/>
</dbReference>